<accession>A0A392RXN0</accession>
<reference evidence="1 2" key="1">
    <citation type="journal article" date="2018" name="Front. Plant Sci.">
        <title>Red Clover (Trifolium pratense) and Zigzag Clover (T. medium) - A Picture of Genomic Similarities and Differences.</title>
        <authorList>
            <person name="Dluhosova J."/>
            <person name="Istvanek J."/>
            <person name="Nedelnik J."/>
            <person name="Repkova J."/>
        </authorList>
    </citation>
    <scope>NUCLEOTIDE SEQUENCE [LARGE SCALE GENOMIC DNA]</scope>
    <source>
        <strain evidence="2">cv. 10/8</strain>
        <tissue evidence="1">Leaf</tissue>
    </source>
</reference>
<organism evidence="1 2">
    <name type="scientific">Trifolium medium</name>
    <dbReference type="NCBI Taxonomy" id="97028"/>
    <lineage>
        <taxon>Eukaryota</taxon>
        <taxon>Viridiplantae</taxon>
        <taxon>Streptophyta</taxon>
        <taxon>Embryophyta</taxon>
        <taxon>Tracheophyta</taxon>
        <taxon>Spermatophyta</taxon>
        <taxon>Magnoliopsida</taxon>
        <taxon>eudicotyledons</taxon>
        <taxon>Gunneridae</taxon>
        <taxon>Pentapetalae</taxon>
        <taxon>rosids</taxon>
        <taxon>fabids</taxon>
        <taxon>Fabales</taxon>
        <taxon>Fabaceae</taxon>
        <taxon>Papilionoideae</taxon>
        <taxon>50 kb inversion clade</taxon>
        <taxon>NPAAA clade</taxon>
        <taxon>Hologalegina</taxon>
        <taxon>IRL clade</taxon>
        <taxon>Trifolieae</taxon>
        <taxon>Trifolium</taxon>
    </lineage>
</organism>
<proteinExistence type="predicted"/>
<keyword evidence="2" id="KW-1185">Reference proteome</keyword>
<dbReference type="AlphaFoldDB" id="A0A392RXN0"/>
<dbReference type="EMBL" id="LXQA010278570">
    <property type="protein sequence ID" value="MCI40336.1"/>
    <property type="molecule type" value="Genomic_DNA"/>
</dbReference>
<evidence type="ECO:0000313" key="2">
    <source>
        <dbReference type="Proteomes" id="UP000265520"/>
    </source>
</evidence>
<feature type="non-terminal residue" evidence="1">
    <location>
        <position position="1"/>
    </location>
</feature>
<protein>
    <submittedName>
        <fullName evidence="1">Uncharacterized protein</fullName>
    </submittedName>
</protein>
<evidence type="ECO:0000313" key="1">
    <source>
        <dbReference type="EMBL" id="MCI40336.1"/>
    </source>
</evidence>
<name>A0A392RXN0_9FABA</name>
<sequence length="58" mass="6529">PSRALSQQQKVNCPCTIALRVAPAQVRALRQRQKAKPPPQFELRVALLQAARCARHRT</sequence>
<comment type="caution">
    <text evidence="1">The sequence shown here is derived from an EMBL/GenBank/DDBJ whole genome shotgun (WGS) entry which is preliminary data.</text>
</comment>
<dbReference type="Proteomes" id="UP000265520">
    <property type="component" value="Unassembled WGS sequence"/>
</dbReference>